<organism evidence="3 4">
    <name type="scientific">candidate division TA06 bacterium DG_78</name>
    <dbReference type="NCBI Taxonomy" id="1703772"/>
    <lineage>
        <taxon>Bacteria</taxon>
        <taxon>Bacteria division TA06</taxon>
    </lineage>
</organism>
<dbReference type="Gene3D" id="2.120.10.30">
    <property type="entry name" value="TolB, C-terminal domain"/>
    <property type="match status" value="1"/>
</dbReference>
<evidence type="ECO:0000313" key="3">
    <source>
        <dbReference type="EMBL" id="KPJ72802.1"/>
    </source>
</evidence>
<dbReference type="InterPro" id="IPR011042">
    <property type="entry name" value="6-blade_b-propeller_TolB-like"/>
</dbReference>
<feature type="domain" description="VWFA" evidence="2">
    <location>
        <begin position="85"/>
        <end position="254"/>
    </location>
</feature>
<dbReference type="InterPro" id="IPR017802">
    <property type="entry name" value="VWFA-rel_acidobac-type"/>
</dbReference>
<sequence>MQKMFKYCLSFVVFIGFFSAASAQLAKIEIQSVDISQFPVNYVYYTAKNLIGKDAGILGESDIKIYEDGVEQRLWVEEEERVPASLVLILDSSGSMKHAMQDVLIAAKNLVGKLDEKDHAEIIDFDSNVKVMQTFTNNKQALSSVLDAIVADGGTALYDATAQGIEDLTKRIGLKAVVLLTDGKDENAKGDGPGSTITLEQLKAKLTSANIPVYTIGLGEGIDKQVLETIASASGGKAYYAKDAEAVNKIYSEIITYLHSLHRFYYVTHNGKHDGTQRKVLVKTDNQLGIPKSEVSFTSPQATYWSYAFWPEKKEWGIPNIAMSPDGLYIVPLSVFAVLSNEGTRHYIHWDGKDAYDGICTGKYVQYRAHLHHGSLYEFDGKNLNEVDPNKFITLASGIFQKDWGWNVKGMSKGAKFIVFASRPEIQGKYKFHFMLYDMTEKKVLWVKHLYSAEFDEPGAIAVADNGTCLITQDFNLFAIDKDGQLLFSWMWEQTGKRFRRLAITEDGSRFVTRLDEPQEVHVYDINGKLLWTVQSIPNDAGEPVDVSANGLYFAINDRFGPRIYDAQGNILFQDRQKEPVICESGNNIAV</sequence>
<reference evidence="3 4" key="1">
    <citation type="journal article" date="2015" name="Microbiome">
        <title>Genomic resolution of linkages in carbon, nitrogen, and sulfur cycling among widespread estuary sediment bacteria.</title>
        <authorList>
            <person name="Baker B.J."/>
            <person name="Lazar C.S."/>
            <person name="Teske A.P."/>
            <person name="Dick G.J."/>
        </authorList>
    </citation>
    <scope>NUCLEOTIDE SEQUENCE [LARGE SCALE GENOMIC DNA]</scope>
    <source>
        <strain evidence="3">DG_78</strain>
    </source>
</reference>
<proteinExistence type="predicted"/>
<dbReference type="Pfam" id="PF00092">
    <property type="entry name" value="VWA"/>
    <property type="match status" value="1"/>
</dbReference>
<dbReference type="PANTHER" id="PTHR10579">
    <property type="entry name" value="CALCIUM-ACTIVATED CHLORIDE CHANNEL REGULATOR"/>
    <property type="match status" value="1"/>
</dbReference>
<dbReference type="SUPFAM" id="SSF53300">
    <property type="entry name" value="vWA-like"/>
    <property type="match status" value="1"/>
</dbReference>
<dbReference type="PANTHER" id="PTHR10579:SF43">
    <property type="entry name" value="ZINC FINGER (C3HC4-TYPE RING FINGER) FAMILY PROTEIN"/>
    <property type="match status" value="1"/>
</dbReference>
<evidence type="ECO:0000256" key="1">
    <source>
        <dbReference type="SAM" id="SignalP"/>
    </source>
</evidence>
<dbReference type="SMART" id="SM00327">
    <property type="entry name" value="VWA"/>
    <property type="match status" value="1"/>
</dbReference>
<feature type="chain" id="PRO_5006640572" description="VWFA domain-containing protein" evidence="1">
    <location>
        <begin position="24"/>
        <end position="591"/>
    </location>
</feature>
<dbReference type="PROSITE" id="PS50234">
    <property type="entry name" value="VWFA"/>
    <property type="match status" value="1"/>
</dbReference>
<dbReference type="Gene3D" id="3.40.50.410">
    <property type="entry name" value="von Willebrand factor, type A domain"/>
    <property type="match status" value="1"/>
</dbReference>
<protein>
    <recommendedName>
        <fullName evidence="2">VWFA domain-containing protein</fullName>
    </recommendedName>
</protein>
<evidence type="ECO:0000313" key="4">
    <source>
        <dbReference type="Proteomes" id="UP000051012"/>
    </source>
</evidence>
<dbReference type="NCBIfam" id="TIGR03436">
    <property type="entry name" value="acidobact_VWFA"/>
    <property type="match status" value="1"/>
</dbReference>
<dbReference type="EMBL" id="LJNI01000054">
    <property type="protein sequence ID" value="KPJ72802.1"/>
    <property type="molecule type" value="Genomic_DNA"/>
</dbReference>
<dbReference type="InterPro" id="IPR051266">
    <property type="entry name" value="CLCR"/>
</dbReference>
<dbReference type="Proteomes" id="UP000051012">
    <property type="component" value="Unassembled WGS sequence"/>
</dbReference>
<dbReference type="InterPro" id="IPR011047">
    <property type="entry name" value="Quinoprotein_ADH-like_sf"/>
</dbReference>
<feature type="signal peptide" evidence="1">
    <location>
        <begin position="1"/>
        <end position="23"/>
    </location>
</feature>
<keyword evidence="1" id="KW-0732">Signal</keyword>
<dbReference type="InterPro" id="IPR002035">
    <property type="entry name" value="VWF_A"/>
</dbReference>
<dbReference type="SUPFAM" id="SSF50998">
    <property type="entry name" value="Quinoprotein alcohol dehydrogenase-like"/>
    <property type="match status" value="1"/>
</dbReference>
<gene>
    <name evidence="3" type="ORF">AMJ52_05035</name>
</gene>
<accession>A0A0S7YDD7</accession>
<name>A0A0S7YDD7_UNCT6</name>
<evidence type="ECO:0000259" key="2">
    <source>
        <dbReference type="PROSITE" id="PS50234"/>
    </source>
</evidence>
<feature type="non-terminal residue" evidence="3">
    <location>
        <position position="591"/>
    </location>
</feature>
<comment type="caution">
    <text evidence="3">The sequence shown here is derived from an EMBL/GenBank/DDBJ whole genome shotgun (WGS) entry which is preliminary data.</text>
</comment>
<dbReference type="InterPro" id="IPR036465">
    <property type="entry name" value="vWFA_dom_sf"/>
</dbReference>
<dbReference type="AlphaFoldDB" id="A0A0S7YDD7"/>